<evidence type="ECO:0000259" key="1">
    <source>
        <dbReference type="Pfam" id="PF02754"/>
    </source>
</evidence>
<comment type="caution">
    <text evidence="2">The sequence shown here is derived from an EMBL/GenBank/DDBJ whole genome shotgun (WGS) entry which is preliminary data.</text>
</comment>
<dbReference type="AlphaFoldDB" id="A0A939JXH5"/>
<evidence type="ECO:0000313" key="2">
    <source>
        <dbReference type="EMBL" id="MBO0932962.1"/>
    </source>
</evidence>
<dbReference type="GO" id="GO:0005829">
    <property type="term" value="C:cytosol"/>
    <property type="evidence" value="ECO:0007669"/>
    <property type="project" value="TreeGrafter"/>
</dbReference>
<dbReference type="GO" id="GO:0016491">
    <property type="term" value="F:oxidoreductase activity"/>
    <property type="evidence" value="ECO:0007669"/>
    <property type="project" value="UniProtKB-ARBA"/>
</dbReference>
<dbReference type="Proteomes" id="UP000664795">
    <property type="component" value="Unassembled WGS sequence"/>
</dbReference>
<dbReference type="InterPro" id="IPR004017">
    <property type="entry name" value="Cys_rich_dom"/>
</dbReference>
<dbReference type="Pfam" id="PF02754">
    <property type="entry name" value="CCG"/>
    <property type="match status" value="2"/>
</dbReference>
<protein>
    <submittedName>
        <fullName evidence="2">(Fe-S)-binding protein</fullName>
    </submittedName>
</protein>
<name>A0A939JXH5_9BACT</name>
<dbReference type="EMBL" id="JAFMYU010000016">
    <property type="protein sequence ID" value="MBO0932962.1"/>
    <property type="molecule type" value="Genomic_DNA"/>
</dbReference>
<reference evidence="2 3" key="1">
    <citation type="submission" date="2021-03" db="EMBL/GenBank/DDBJ databases">
        <title>Fibrella sp. HMF5036 genome sequencing and assembly.</title>
        <authorList>
            <person name="Kang H."/>
            <person name="Kim H."/>
            <person name="Bae S."/>
            <person name="Joh K."/>
        </authorList>
    </citation>
    <scope>NUCLEOTIDE SEQUENCE [LARGE SCALE GENOMIC DNA]</scope>
    <source>
        <strain evidence="2 3">HMF5036</strain>
    </source>
</reference>
<dbReference type="RefSeq" id="WP_207336929.1">
    <property type="nucleotide sequence ID" value="NZ_JAFMYU010000016.1"/>
</dbReference>
<evidence type="ECO:0000313" key="3">
    <source>
        <dbReference type="Proteomes" id="UP000664795"/>
    </source>
</evidence>
<proteinExistence type="predicted"/>
<sequence length="252" mass="27621">MNVGLFIPCYVDQFYPHVAIATLRVLEAVGCTVRYPLNQTCCGQPMANSGYAHLTGGCDENFIRNFADYEYIVSPSGSCTLHIKQHLHGENATHETAATAIRSRVYELTEFLTDVVKVTDLGTLMPKRTAPIRVGLHQSCHGQRGLHLSQMSELMAPPFSKPVQLLKQIEGIDLVTLDRPDECCGFGGTFCVTEEAVSAKMGKDRVADHLRQGVDCITGVDVSCLMHMEGILKRTGSSVKVKHIAELLTNTL</sequence>
<dbReference type="PANTHER" id="PTHR30296:SF0">
    <property type="entry name" value="LACTATE UTILIZATION PROTEIN A"/>
    <property type="match status" value="1"/>
</dbReference>
<feature type="domain" description="Cysteine-rich" evidence="1">
    <location>
        <begin position="3"/>
        <end position="84"/>
    </location>
</feature>
<organism evidence="2 3">
    <name type="scientific">Fibrella aquatilis</name>
    <dbReference type="NCBI Taxonomy" id="2817059"/>
    <lineage>
        <taxon>Bacteria</taxon>
        <taxon>Pseudomonadati</taxon>
        <taxon>Bacteroidota</taxon>
        <taxon>Cytophagia</taxon>
        <taxon>Cytophagales</taxon>
        <taxon>Spirosomataceae</taxon>
        <taxon>Fibrella</taxon>
    </lineage>
</organism>
<accession>A0A939JXH5</accession>
<keyword evidence="3" id="KW-1185">Reference proteome</keyword>
<feature type="domain" description="Cysteine-rich" evidence="1">
    <location>
        <begin position="134"/>
        <end position="228"/>
    </location>
</feature>
<gene>
    <name evidence="2" type="ORF">J2I48_18280</name>
</gene>
<dbReference type="PANTHER" id="PTHR30296">
    <property type="entry name" value="UNCHARACTERIZED PROTEIN YKGE"/>
    <property type="match status" value="1"/>
</dbReference>